<dbReference type="EMBL" id="OZ035844">
    <property type="protein sequence ID" value="CAL1597995.1"/>
    <property type="molecule type" value="Genomic_DNA"/>
</dbReference>
<evidence type="ECO:0000313" key="1">
    <source>
        <dbReference type="EMBL" id="CAL1597995.1"/>
    </source>
</evidence>
<dbReference type="Proteomes" id="UP001497482">
    <property type="component" value="Chromosome 22"/>
</dbReference>
<dbReference type="AlphaFoldDB" id="A0AAV2L6J9"/>
<keyword evidence="2" id="KW-1185">Reference proteome</keyword>
<accession>A0AAV2L6J9</accession>
<proteinExistence type="predicted"/>
<gene>
    <name evidence="1" type="ORF">KC01_LOCUS26454</name>
</gene>
<protein>
    <submittedName>
        <fullName evidence="1">Uncharacterized protein</fullName>
    </submittedName>
</protein>
<sequence>MLMGVPDSTNVQVPGLRSQTLPVIRAAVPGLRNQD</sequence>
<evidence type="ECO:0000313" key="2">
    <source>
        <dbReference type="Proteomes" id="UP001497482"/>
    </source>
</evidence>
<name>A0AAV2L6J9_KNICA</name>
<reference evidence="1 2" key="1">
    <citation type="submission" date="2024-04" db="EMBL/GenBank/DDBJ databases">
        <authorList>
            <person name="Waldvogel A.-M."/>
            <person name="Schoenle A."/>
        </authorList>
    </citation>
    <scope>NUCLEOTIDE SEQUENCE [LARGE SCALE GENOMIC DNA]</scope>
</reference>
<organism evidence="1 2">
    <name type="scientific">Knipowitschia caucasica</name>
    <name type="common">Caucasian dwarf goby</name>
    <name type="synonym">Pomatoschistus caucasicus</name>
    <dbReference type="NCBI Taxonomy" id="637954"/>
    <lineage>
        <taxon>Eukaryota</taxon>
        <taxon>Metazoa</taxon>
        <taxon>Chordata</taxon>
        <taxon>Craniata</taxon>
        <taxon>Vertebrata</taxon>
        <taxon>Euteleostomi</taxon>
        <taxon>Actinopterygii</taxon>
        <taxon>Neopterygii</taxon>
        <taxon>Teleostei</taxon>
        <taxon>Neoteleostei</taxon>
        <taxon>Acanthomorphata</taxon>
        <taxon>Gobiaria</taxon>
        <taxon>Gobiiformes</taxon>
        <taxon>Gobioidei</taxon>
        <taxon>Gobiidae</taxon>
        <taxon>Gobiinae</taxon>
        <taxon>Knipowitschia</taxon>
    </lineage>
</organism>